<name>A0ABY4B1L2_9BACT</name>
<feature type="chain" id="PRO_5046093077" evidence="2">
    <location>
        <begin position="21"/>
        <end position="261"/>
    </location>
</feature>
<reference evidence="3 4" key="1">
    <citation type="submission" date="2022-03" db="EMBL/GenBank/DDBJ databases">
        <title>Hymenobactersp. isolated from the air.</title>
        <authorList>
            <person name="Won M."/>
            <person name="Kwon S.-W."/>
        </authorList>
    </citation>
    <scope>NUCLEOTIDE SEQUENCE [LARGE SCALE GENOMIC DNA]</scope>
    <source>
        <strain evidence="3 4">KACC 22596</strain>
    </source>
</reference>
<dbReference type="RefSeq" id="WP_243511784.1">
    <property type="nucleotide sequence ID" value="NZ_CP094534.1"/>
</dbReference>
<accession>A0ABY4B1L2</accession>
<dbReference type="Proteomes" id="UP000831390">
    <property type="component" value="Chromosome"/>
</dbReference>
<evidence type="ECO:0000256" key="2">
    <source>
        <dbReference type="SAM" id="SignalP"/>
    </source>
</evidence>
<evidence type="ECO:0000313" key="4">
    <source>
        <dbReference type="Proteomes" id="UP000831390"/>
    </source>
</evidence>
<keyword evidence="4" id="KW-1185">Reference proteome</keyword>
<feature type="signal peptide" evidence="2">
    <location>
        <begin position="1"/>
        <end position="20"/>
    </location>
</feature>
<gene>
    <name evidence="3" type="ORF">MTP16_16495</name>
</gene>
<dbReference type="EMBL" id="CP094534">
    <property type="protein sequence ID" value="UOE32724.1"/>
    <property type="molecule type" value="Genomic_DNA"/>
</dbReference>
<keyword evidence="2" id="KW-0732">Signal</keyword>
<feature type="region of interest" description="Disordered" evidence="1">
    <location>
        <begin position="238"/>
        <end position="261"/>
    </location>
</feature>
<proteinExistence type="predicted"/>
<evidence type="ECO:0000313" key="3">
    <source>
        <dbReference type="EMBL" id="UOE32724.1"/>
    </source>
</evidence>
<organism evidence="3 4">
    <name type="scientific">Hymenobacter monticola</name>
    <dbReference type="NCBI Taxonomy" id="1705399"/>
    <lineage>
        <taxon>Bacteria</taxon>
        <taxon>Pseudomonadati</taxon>
        <taxon>Bacteroidota</taxon>
        <taxon>Cytophagia</taxon>
        <taxon>Cytophagales</taxon>
        <taxon>Hymenobacteraceae</taxon>
        <taxon>Hymenobacter</taxon>
    </lineage>
</organism>
<protein>
    <submittedName>
        <fullName evidence="3">Uncharacterized protein</fullName>
    </submittedName>
</protein>
<sequence>MKIKLLLICGLAAASLRAQAQSQDPPGIQNNPVMQRDYSKVGTNEYGSLNDITNGAPGLLTRSTKPGTLGSPYADGRWLTADVTLANKLPLKPIMMKYDVLAHRLVMYRPAPANDSIELDDHQVASFVLNEPASNAGPARKRLFRRFAEATTGSQHLDYVEVLHAGRYTLLKHYVKTIKRPSFQGMYSDGAPVDEIEDAPEYFLKAADGPLTPVKLTSKSLQAAAPPLAAALKTAISAQRPNSETGWASVLDATDPPVAAK</sequence>
<evidence type="ECO:0000256" key="1">
    <source>
        <dbReference type="SAM" id="MobiDB-lite"/>
    </source>
</evidence>